<dbReference type="InterPro" id="IPR013424">
    <property type="entry name" value="Ice-binding_C"/>
</dbReference>
<protein>
    <submittedName>
        <fullName evidence="2">PEP-CTERM sorting domain-containing protein</fullName>
    </submittedName>
</protein>
<organism evidence="2 3">
    <name type="scientific">Akkermansia massiliensis</name>
    <dbReference type="NCBI Taxonomy" id="2927224"/>
    <lineage>
        <taxon>Bacteria</taxon>
        <taxon>Pseudomonadati</taxon>
        <taxon>Verrucomicrobiota</taxon>
        <taxon>Verrucomicrobiia</taxon>
        <taxon>Verrucomicrobiales</taxon>
        <taxon>Akkermansiaceae</taxon>
        <taxon>Akkermansia</taxon>
    </lineage>
</organism>
<evidence type="ECO:0000256" key="1">
    <source>
        <dbReference type="SAM" id="SignalP"/>
    </source>
</evidence>
<reference evidence="2" key="1">
    <citation type="submission" date="2018-05" db="EMBL/GenBank/DDBJ databases">
        <title>Complete genome sequnece of Akkermansia muciniphila EB-AMDK-40.</title>
        <authorList>
            <person name="Nam Y.-D."/>
            <person name="Chung W.-H."/>
            <person name="Park Y.S."/>
            <person name="Kang J."/>
        </authorList>
    </citation>
    <scope>NUCLEOTIDE SEQUENCE</scope>
    <source>
        <strain evidence="2">EB-AMDK-40</strain>
    </source>
</reference>
<dbReference type="Proteomes" id="UP000642553">
    <property type="component" value="Chromosome"/>
</dbReference>
<proteinExistence type="predicted"/>
<name>A0AAE6W039_9BACT</name>
<keyword evidence="1" id="KW-0732">Signal</keyword>
<evidence type="ECO:0000313" key="3">
    <source>
        <dbReference type="Proteomes" id="UP000642553"/>
    </source>
</evidence>
<dbReference type="NCBIfam" id="TIGR02595">
    <property type="entry name" value="PEP_CTERM"/>
    <property type="match status" value="1"/>
</dbReference>
<feature type="signal peptide" evidence="1">
    <location>
        <begin position="1"/>
        <end position="21"/>
    </location>
</feature>
<sequence length="277" mass="28372">MKKTLFTASCVLVALSGLGAAATYQWTGNGDGSSWTDADNWTEAGVPPTTLGAGNSIIINSDASISTAGAGSLNYRNVDQFVLKGTGTLSNNTGGALVLGNVDMDKSFSLNSGNTQLWGNLTIDSSINSGALGGGLSTGYVWDFGLNGRLATTSLWINASGGTIQAAIDPYTTTGTVGTAVRELLGQNASSSSGGNGFDTVDYVVRDADGNILTRADGPLEATEENVGKYWITTNGGAWANVKIHYITGAAPVPEPAAAGLSAAGLLLALLRRRRMR</sequence>
<accession>A0AAE6W039</accession>
<gene>
    <name evidence="2" type="ORF">DMI76_03225</name>
</gene>
<dbReference type="RefSeq" id="WP_022397551.1">
    <property type="nucleotide sequence ID" value="NZ_CP029701.1"/>
</dbReference>
<dbReference type="EMBL" id="CP029701">
    <property type="protein sequence ID" value="QHV62441.1"/>
    <property type="molecule type" value="Genomic_DNA"/>
</dbReference>
<feature type="chain" id="PRO_5042071324" evidence="1">
    <location>
        <begin position="22"/>
        <end position="277"/>
    </location>
</feature>
<dbReference type="AlphaFoldDB" id="A0AAE6W039"/>
<evidence type="ECO:0000313" key="2">
    <source>
        <dbReference type="EMBL" id="QHV62441.1"/>
    </source>
</evidence>